<dbReference type="SUPFAM" id="SSF54285">
    <property type="entry name" value="MoaD/ThiS"/>
    <property type="match status" value="1"/>
</dbReference>
<dbReference type="Gene3D" id="3.10.20.30">
    <property type="match status" value="1"/>
</dbReference>
<sequence>MNDPGFPMADTHTSATERLREITVNGRATRTTAATLAGLVVEQGFAEGRVATAVNGDFVAERARAAARLRDGDNVEILSVRQGG</sequence>
<dbReference type="InterPro" id="IPR016155">
    <property type="entry name" value="Mopterin_synth/thiamin_S_b"/>
</dbReference>
<dbReference type="HOGENOM" id="CLU_174611_2_0_5"/>
<dbReference type="EMBL" id="CP006912">
    <property type="protein sequence ID" value="AHB48776.1"/>
    <property type="molecule type" value="Genomic_DNA"/>
</dbReference>
<organism evidence="1 2">
    <name type="scientific">Hyphomicrobium nitrativorans NL23</name>
    <dbReference type="NCBI Taxonomy" id="1029756"/>
    <lineage>
        <taxon>Bacteria</taxon>
        <taxon>Pseudomonadati</taxon>
        <taxon>Pseudomonadota</taxon>
        <taxon>Alphaproteobacteria</taxon>
        <taxon>Hyphomicrobiales</taxon>
        <taxon>Hyphomicrobiaceae</taxon>
        <taxon>Hyphomicrobium</taxon>
    </lineage>
</organism>
<proteinExistence type="predicted"/>
<evidence type="ECO:0000313" key="1">
    <source>
        <dbReference type="EMBL" id="AHB48776.1"/>
    </source>
</evidence>
<dbReference type="Pfam" id="PF02597">
    <property type="entry name" value="ThiS"/>
    <property type="match status" value="1"/>
</dbReference>
<dbReference type="InterPro" id="IPR012675">
    <property type="entry name" value="Beta-grasp_dom_sf"/>
</dbReference>
<keyword evidence="2" id="KW-1185">Reference proteome</keyword>
<keyword evidence="1" id="KW-0687">Ribonucleoprotein</keyword>
<name>V5SCZ8_9HYPH</name>
<evidence type="ECO:0000313" key="2">
    <source>
        <dbReference type="Proteomes" id="UP000018542"/>
    </source>
</evidence>
<dbReference type="KEGG" id="hni:W911_10805"/>
<gene>
    <name evidence="1" type="ORF">W911_10805</name>
</gene>
<protein>
    <submittedName>
        <fullName evidence="1">50S ribosomal protein L18</fullName>
    </submittedName>
</protein>
<keyword evidence="1" id="KW-0689">Ribosomal protein</keyword>
<dbReference type="InterPro" id="IPR010035">
    <property type="entry name" value="Thi_S"/>
</dbReference>
<dbReference type="PATRIC" id="fig|1029756.8.peg.2248"/>
<reference evidence="1 2" key="1">
    <citation type="journal article" date="2014" name="Genome Announc.">
        <title>Complete Genome Sequence of Hyphomicrobium nitrativorans Strain NL23, a Denitrifying Bacterium Isolated from Biofilm of a Methanol-Fed Denitrification System Treating Seawater at the Montreal Biodome.</title>
        <authorList>
            <person name="Martineau C."/>
            <person name="Villeneuve C."/>
            <person name="Mauffrey F."/>
            <person name="Villemur R."/>
        </authorList>
    </citation>
    <scope>NUCLEOTIDE SEQUENCE [LARGE SCALE GENOMIC DNA]</scope>
    <source>
        <strain evidence="1">NL23</strain>
    </source>
</reference>
<dbReference type="NCBIfam" id="TIGR01683">
    <property type="entry name" value="thiS"/>
    <property type="match status" value="1"/>
</dbReference>
<dbReference type="AlphaFoldDB" id="V5SCZ8"/>
<dbReference type="Proteomes" id="UP000018542">
    <property type="component" value="Chromosome"/>
</dbReference>
<accession>V5SCZ8</accession>
<dbReference type="GO" id="GO:0005840">
    <property type="term" value="C:ribosome"/>
    <property type="evidence" value="ECO:0007669"/>
    <property type="project" value="UniProtKB-KW"/>
</dbReference>
<dbReference type="STRING" id="1029756.W911_10805"/>
<dbReference type="InterPro" id="IPR003749">
    <property type="entry name" value="ThiS/MoaD-like"/>
</dbReference>